<sequence length="457" mass="51331">MASFLERFHLKCPKILLPKPEFQAKWAVVACDQYTSEPEYWNAVAREVGESPSMLHMVLPELYLDKPEEHAMIPKIHESMRKYLREGVFDEVDGMVYIERKTRVHPCRRGLMVAMDLEGYEYMRSGPRNSVSSPIRPTEGTIVARIPPRLRVRLEAPIESPHIMVLIDDPKRMLIEPLGAQKASMEKLYDVELMQNSGHLTGYRVPASAYSAIEAALTQLSDPAAFQAKYHVGAEVPLLTYAIGDGNHSLATAKKRWTDLKEACHTPEELAHLMATHPARYALVEICNLYDEGIEFEPIHRVLFEVSTPILADMQAHYGPEMTITPAASFEAMIHEVNASALQHGPHHAVGFCDAEGVKVLRLPRGDAHLPVGALQAHLDAFIAKKGAKNIDYVHGDEVIKTLGSQPHNCSFYLPPMSKHDLFPTVIQNGVLPRKTFSMGHADEKRFYYECRAILPM</sequence>
<accession>A0ABQ8UHG2</accession>
<evidence type="ECO:0000313" key="1">
    <source>
        <dbReference type="EMBL" id="KAJ4457321.1"/>
    </source>
</evidence>
<dbReference type="PANTHER" id="PTHR36454">
    <property type="entry name" value="LMO2823 PROTEIN"/>
    <property type="match status" value="1"/>
</dbReference>
<proteinExistence type="predicted"/>
<comment type="caution">
    <text evidence="1">The sequence shown here is derived from an EMBL/GenBank/DDBJ whole genome shotgun (WGS) entry which is preliminary data.</text>
</comment>
<keyword evidence="2" id="KW-1185">Reference proteome</keyword>
<evidence type="ECO:0000313" key="2">
    <source>
        <dbReference type="Proteomes" id="UP001141327"/>
    </source>
</evidence>
<dbReference type="InterPro" id="IPR008323">
    <property type="entry name" value="UCP033563"/>
</dbReference>
<dbReference type="Proteomes" id="UP001141327">
    <property type="component" value="Unassembled WGS sequence"/>
</dbReference>
<name>A0ABQ8UHG2_9EUKA</name>
<dbReference type="EMBL" id="JAPMOS010000049">
    <property type="protein sequence ID" value="KAJ4457321.1"/>
    <property type="molecule type" value="Genomic_DNA"/>
</dbReference>
<protein>
    <submittedName>
        <fullName evidence="1">Bifunctional protein FolD</fullName>
    </submittedName>
</protein>
<dbReference type="PANTHER" id="PTHR36454:SF1">
    <property type="entry name" value="DUF1015 DOMAIN-CONTAINING PROTEIN"/>
    <property type="match status" value="1"/>
</dbReference>
<reference evidence="1" key="1">
    <citation type="journal article" date="2022" name="bioRxiv">
        <title>Genomics of Preaxostyla Flagellates Illuminates Evolutionary Transitions and the Path Towards Mitochondrial Loss.</title>
        <authorList>
            <person name="Novak L.V.F."/>
            <person name="Treitli S.C."/>
            <person name="Pyrih J."/>
            <person name="Halakuc P."/>
            <person name="Pipaliya S.V."/>
            <person name="Vacek V."/>
            <person name="Brzon O."/>
            <person name="Soukal P."/>
            <person name="Eme L."/>
            <person name="Dacks J.B."/>
            <person name="Karnkowska A."/>
            <person name="Elias M."/>
            <person name="Hampl V."/>
        </authorList>
    </citation>
    <scope>NUCLEOTIDE SEQUENCE</scope>
    <source>
        <strain evidence="1">RCP-MX</strain>
    </source>
</reference>
<organism evidence="1 2">
    <name type="scientific">Paratrimastix pyriformis</name>
    <dbReference type="NCBI Taxonomy" id="342808"/>
    <lineage>
        <taxon>Eukaryota</taxon>
        <taxon>Metamonada</taxon>
        <taxon>Preaxostyla</taxon>
        <taxon>Paratrimastigidae</taxon>
        <taxon>Paratrimastix</taxon>
    </lineage>
</organism>
<gene>
    <name evidence="1" type="ORF">PAPYR_7243</name>
</gene>
<dbReference type="Pfam" id="PF06245">
    <property type="entry name" value="DUF1015"/>
    <property type="match status" value="1"/>
</dbReference>